<dbReference type="Gene3D" id="3.40.50.1820">
    <property type="entry name" value="alpha/beta hydrolase"/>
    <property type="match status" value="1"/>
</dbReference>
<gene>
    <name evidence="1" type="ORF">A4W93_21040</name>
</gene>
<dbReference type="AlphaFoldDB" id="A0A1W6LD52"/>
<dbReference type="Proteomes" id="UP000193427">
    <property type="component" value="Chromosome"/>
</dbReference>
<accession>A0A1W6LD52</accession>
<proteinExistence type="predicted"/>
<dbReference type="InterPro" id="IPR000073">
    <property type="entry name" value="AB_hydrolase_1"/>
</dbReference>
<dbReference type="EMBL" id="CP015118">
    <property type="protein sequence ID" value="ARN22184.1"/>
    <property type="molecule type" value="Genomic_DNA"/>
</dbReference>
<dbReference type="KEGG" id="rgu:A4W93_21040"/>
<protein>
    <submittedName>
        <fullName evidence="1">Uncharacterized protein</fullName>
    </submittedName>
</protein>
<evidence type="ECO:0000313" key="1">
    <source>
        <dbReference type="EMBL" id="ARN22184.1"/>
    </source>
</evidence>
<sequence length="437" mass="47182">MNFATDAVPPSPNVSAPWRLAIAALVVGLAGCSSFQRLQDEVDELDSRAIIAGKVVEGTQGNGPVYAVVYHHEADGRLAIESAAEVTGGDRQFVLTVPNREDHRLAVFQDSDGDQAYTEGEPVWLYNGGQPIVFGPRRRTEVIPVRLAASSPALTPQFLAAIKEARARRDVPLGADQVTLRVGQIASFDDARFTPQMGQKGLWEPFTSLSDPGIGVYFVEPYDPKRIPVLFVHGAGGTPRDWAAVAGAIDARRFQVWMYAYPSGLRLDACAGALSTLVGQLRAKYGFTEMHVFAHSMGGLVARRYLELESTGLRAPLHGKFITVATPWQGHEAADLGVAHAPAVVPSWIDMQVGSDYTSALFKTPLPASMPSFLAFAYSGKRSMFLPSSNDGSVSLESQLRWDAQRAAVEVRGFNAGHVSVLSSPELKAWIDGILTH</sequence>
<dbReference type="STRING" id="946333.A4W93_21040"/>
<reference evidence="1 2" key="1">
    <citation type="submission" date="2016-04" db="EMBL/GenBank/DDBJ databases">
        <title>Complete genome sequence of natural rubber-degrading, novel Gram-negative bacterium, Rhizobacter gummiphilus strain NS21.</title>
        <authorList>
            <person name="Tabata M."/>
            <person name="Kasai D."/>
            <person name="Fukuda M."/>
        </authorList>
    </citation>
    <scope>NUCLEOTIDE SEQUENCE [LARGE SCALE GENOMIC DNA]</scope>
    <source>
        <strain evidence="1 2">NS21</strain>
    </source>
</reference>
<dbReference type="InterPro" id="IPR029058">
    <property type="entry name" value="AB_hydrolase_fold"/>
</dbReference>
<evidence type="ECO:0000313" key="2">
    <source>
        <dbReference type="Proteomes" id="UP000193427"/>
    </source>
</evidence>
<name>A0A1W6LD52_9BURK</name>
<keyword evidence="2" id="KW-1185">Reference proteome</keyword>
<dbReference type="OrthoDB" id="3663240at2"/>
<organism evidence="1 2">
    <name type="scientific">Piscinibacter gummiphilus</name>
    <dbReference type="NCBI Taxonomy" id="946333"/>
    <lineage>
        <taxon>Bacteria</taxon>
        <taxon>Pseudomonadati</taxon>
        <taxon>Pseudomonadota</taxon>
        <taxon>Betaproteobacteria</taxon>
        <taxon>Burkholderiales</taxon>
        <taxon>Sphaerotilaceae</taxon>
        <taxon>Piscinibacter</taxon>
    </lineage>
</organism>
<dbReference type="RefSeq" id="WP_085752482.1">
    <property type="nucleotide sequence ID" value="NZ_BSPR01000006.1"/>
</dbReference>
<dbReference type="Pfam" id="PF12697">
    <property type="entry name" value="Abhydrolase_6"/>
    <property type="match status" value="1"/>
</dbReference>
<dbReference type="SUPFAM" id="SSF53474">
    <property type="entry name" value="alpha/beta-Hydrolases"/>
    <property type="match status" value="1"/>
</dbReference>